<keyword evidence="3" id="KW-1185">Reference proteome</keyword>
<evidence type="ECO:0000256" key="1">
    <source>
        <dbReference type="SAM" id="MobiDB-lite"/>
    </source>
</evidence>
<organism evidence="2 3">
    <name type="scientific">Trematosphaeria pertusa</name>
    <dbReference type="NCBI Taxonomy" id="390896"/>
    <lineage>
        <taxon>Eukaryota</taxon>
        <taxon>Fungi</taxon>
        <taxon>Dikarya</taxon>
        <taxon>Ascomycota</taxon>
        <taxon>Pezizomycotina</taxon>
        <taxon>Dothideomycetes</taxon>
        <taxon>Pleosporomycetidae</taxon>
        <taxon>Pleosporales</taxon>
        <taxon>Massarineae</taxon>
        <taxon>Trematosphaeriaceae</taxon>
        <taxon>Trematosphaeria</taxon>
    </lineage>
</organism>
<proteinExistence type="predicted"/>
<evidence type="ECO:0000313" key="3">
    <source>
        <dbReference type="Proteomes" id="UP000800094"/>
    </source>
</evidence>
<name>A0A6A6IJ63_9PLEO</name>
<gene>
    <name evidence="2" type="ORF">BU26DRAFT_301772</name>
</gene>
<dbReference type="GeneID" id="54575125"/>
<accession>A0A6A6IJ63</accession>
<dbReference type="Proteomes" id="UP000800094">
    <property type="component" value="Unassembled WGS sequence"/>
</dbReference>
<protein>
    <submittedName>
        <fullName evidence="2">Uncharacterized protein</fullName>
    </submittedName>
</protein>
<feature type="region of interest" description="Disordered" evidence="1">
    <location>
        <begin position="70"/>
        <end position="137"/>
    </location>
</feature>
<evidence type="ECO:0000313" key="2">
    <source>
        <dbReference type="EMBL" id="KAF2250451.1"/>
    </source>
</evidence>
<sequence length="187" mass="20769">MGAVDIRFASRGLIWCVLPSCEGLCCGHDSILTLKRHERKRESATSTKTRCDTSDTTVLQRKHALKAWTTTEREYKPLPTARARQWHTSPASSPRSSPRRSEPNAARAGGTLSSRGGRCRDGGQSWAGRRSPARRQRGGGRLAGYIVCIADARRSAGVYAHVVLRRRERGLRRRRGRGKTRPAVPRA</sequence>
<dbReference type="RefSeq" id="XP_033685455.1">
    <property type="nucleotide sequence ID" value="XM_033821795.1"/>
</dbReference>
<dbReference type="AlphaFoldDB" id="A0A6A6IJ63"/>
<reference evidence="2" key="1">
    <citation type="journal article" date="2020" name="Stud. Mycol.">
        <title>101 Dothideomycetes genomes: a test case for predicting lifestyles and emergence of pathogens.</title>
        <authorList>
            <person name="Haridas S."/>
            <person name="Albert R."/>
            <person name="Binder M."/>
            <person name="Bloem J."/>
            <person name="Labutti K."/>
            <person name="Salamov A."/>
            <person name="Andreopoulos B."/>
            <person name="Baker S."/>
            <person name="Barry K."/>
            <person name="Bills G."/>
            <person name="Bluhm B."/>
            <person name="Cannon C."/>
            <person name="Castanera R."/>
            <person name="Culley D."/>
            <person name="Daum C."/>
            <person name="Ezra D."/>
            <person name="Gonzalez J."/>
            <person name="Henrissat B."/>
            <person name="Kuo A."/>
            <person name="Liang C."/>
            <person name="Lipzen A."/>
            <person name="Lutzoni F."/>
            <person name="Magnuson J."/>
            <person name="Mondo S."/>
            <person name="Nolan M."/>
            <person name="Ohm R."/>
            <person name="Pangilinan J."/>
            <person name="Park H.-J."/>
            <person name="Ramirez L."/>
            <person name="Alfaro M."/>
            <person name="Sun H."/>
            <person name="Tritt A."/>
            <person name="Yoshinaga Y."/>
            <person name="Zwiers L.-H."/>
            <person name="Turgeon B."/>
            <person name="Goodwin S."/>
            <person name="Spatafora J."/>
            <person name="Crous P."/>
            <person name="Grigoriev I."/>
        </authorList>
    </citation>
    <scope>NUCLEOTIDE SEQUENCE</scope>
    <source>
        <strain evidence="2">CBS 122368</strain>
    </source>
</reference>
<dbReference type="EMBL" id="ML987194">
    <property type="protein sequence ID" value="KAF2250451.1"/>
    <property type="molecule type" value="Genomic_DNA"/>
</dbReference>